<accession>A0A1I7U502</accession>
<dbReference type="AlphaFoldDB" id="A0A1I7U502"/>
<evidence type="ECO:0000313" key="2">
    <source>
        <dbReference type="WBParaSite" id="Csp11.Scaffold629.g14912.t1"/>
    </source>
</evidence>
<sequence>MAHFKKESTVIYHFDDPDPNFLTSGFMSKNDFHELRFESRFRISLSLSDIIEVSGVEEGRIRELFSETDDGDESATAVCDFGRSFGCP</sequence>
<protein>
    <submittedName>
        <fullName evidence="2">DUF2283 domain-containing protein</fullName>
    </submittedName>
</protein>
<proteinExistence type="predicted"/>
<organism evidence="1 2">
    <name type="scientific">Caenorhabditis tropicalis</name>
    <dbReference type="NCBI Taxonomy" id="1561998"/>
    <lineage>
        <taxon>Eukaryota</taxon>
        <taxon>Metazoa</taxon>
        <taxon>Ecdysozoa</taxon>
        <taxon>Nematoda</taxon>
        <taxon>Chromadorea</taxon>
        <taxon>Rhabditida</taxon>
        <taxon>Rhabditina</taxon>
        <taxon>Rhabditomorpha</taxon>
        <taxon>Rhabditoidea</taxon>
        <taxon>Rhabditidae</taxon>
        <taxon>Peloderinae</taxon>
        <taxon>Caenorhabditis</taxon>
    </lineage>
</organism>
<dbReference type="WBParaSite" id="Csp11.Scaffold629.g14912.t1">
    <property type="protein sequence ID" value="Csp11.Scaffold629.g14912.t1"/>
    <property type="gene ID" value="Csp11.Scaffold629.g14912"/>
</dbReference>
<name>A0A1I7U502_9PELO</name>
<reference evidence="2" key="1">
    <citation type="submission" date="2016-11" db="UniProtKB">
        <authorList>
            <consortium name="WormBaseParasite"/>
        </authorList>
    </citation>
    <scope>IDENTIFICATION</scope>
</reference>
<evidence type="ECO:0000313" key="1">
    <source>
        <dbReference type="Proteomes" id="UP000095282"/>
    </source>
</evidence>
<keyword evidence="1" id="KW-1185">Reference proteome</keyword>
<dbReference type="Proteomes" id="UP000095282">
    <property type="component" value="Unplaced"/>
</dbReference>